<evidence type="ECO:0000256" key="3">
    <source>
        <dbReference type="ARBA" id="ARBA00023163"/>
    </source>
</evidence>
<dbReference type="Gene3D" id="3.40.50.2300">
    <property type="match status" value="2"/>
</dbReference>
<keyword evidence="6" id="KW-1185">Reference proteome</keyword>
<dbReference type="SUPFAM" id="SSF47413">
    <property type="entry name" value="lambda repressor-like DNA-binding domains"/>
    <property type="match status" value="1"/>
</dbReference>
<dbReference type="PROSITE" id="PS50932">
    <property type="entry name" value="HTH_LACI_2"/>
    <property type="match status" value="1"/>
</dbReference>
<evidence type="ECO:0000259" key="4">
    <source>
        <dbReference type="PROSITE" id="PS50932"/>
    </source>
</evidence>
<keyword evidence="2" id="KW-0238">DNA-binding</keyword>
<dbReference type="Pfam" id="PF13377">
    <property type="entry name" value="Peripla_BP_3"/>
    <property type="match status" value="1"/>
</dbReference>
<dbReference type="CDD" id="cd01392">
    <property type="entry name" value="HTH_LacI"/>
    <property type="match status" value="1"/>
</dbReference>
<dbReference type="SMART" id="SM00354">
    <property type="entry name" value="HTH_LACI"/>
    <property type="match status" value="1"/>
</dbReference>
<feature type="domain" description="HTH lacI-type" evidence="4">
    <location>
        <begin position="1"/>
        <end position="55"/>
    </location>
</feature>
<dbReference type="PROSITE" id="PS00356">
    <property type="entry name" value="HTH_LACI_1"/>
    <property type="match status" value="1"/>
</dbReference>
<sequence length="343" mass="36476">MRMSDVAREAGVSPMTVSNVVNGRPGVKAETRQRVLEAVERLGYRPNATARLLRGGRSGAIGLLVPDVDTGYYAHLAARLGAVAEAHGYHVVTERTGGTREGELGALYPARVAAYDAIVMSPVVLDAGDLRAARIERPCVLLGERPLPGPFPHVMMDNIGGSMLATEHLLRAGARRIALVGGRRAVAFGDMASLRSVGYRRAHGDAGIEVDDDLIVEVGSYSMRDGYDAVLALHAEQVDFDAAFVLTDAAAMGVLRALADIGRRVPQDVQVVGFDNDAEADFTIPRLTTVEPGNDAMAREIVRLLLAQTGDGGRPPGPGDRVAEARLVVRESTLSARDVRSGR</sequence>
<gene>
    <name evidence="5" type="ORF">N868_04340</name>
</gene>
<protein>
    <submittedName>
        <fullName evidence="5">LacI family transcriptional regulator</fullName>
    </submittedName>
</protein>
<dbReference type="EMBL" id="AXCY01000011">
    <property type="protein sequence ID" value="KGM11966.1"/>
    <property type="molecule type" value="Genomic_DNA"/>
</dbReference>
<dbReference type="Gene3D" id="1.10.260.40">
    <property type="entry name" value="lambda repressor-like DNA-binding domains"/>
    <property type="match status" value="1"/>
</dbReference>
<dbReference type="GO" id="GO:0000976">
    <property type="term" value="F:transcription cis-regulatory region binding"/>
    <property type="evidence" value="ECO:0007669"/>
    <property type="project" value="TreeGrafter"/>
</dbReference>
<dbReference type="PANTHER" id="PTHR30146">
    <property type="entry name" value="LACI-RELATED TRANSCRIPTIONAL REPRESSOR"/>
    <property type="match status" value="1"/>
</dbReference>
<name>A0A0A0BVK6_9CELL</name>
<comment type="caution">
    <text evidence="5">The sequence shown here is derived from an EMBL/GenBank/DDBJ whole genome shotgun (WGS) entry which is preliminary data.</text>
</comment>
<dbReference type="InterPro" id="IPR028082">
    <property type="entry name" value="Peripla_BP_I"/>
</dbReference>
<proteinExistence type="predicted"/>
<evidence type="ECO:0000313" key="5">
    <source>
        <dbReference type="EMBL" id="KGM11966.1"/>
    </source>
</evidence>
<keyword evidence="3" id="KW-0804">Transcription</keyword>
<evidence type="ECO:0000256" key="1">
    <source>
        <dbReference type="ARBA" id="ARBA00023015"/>
    </source>
</evidence>
<dbReference type="AlphaFoldDB" id="A0A0A0BVK6"/>
<dbReference type="InterPro" id="IPR046335">
    <property type="entry name" value="LacI/GalR-like_sensor"/>
</dbReference>
<dbReference type="CDD" id="cd06267">
    <property type="entry name" value="PBP1_LacI_sugar_binding-like"/>
    <property type="match status" value="1"/>
</dbReference>
<organism evidence="5 6">
    <name type="scientific">Cellulomonas carbonis T26</name>
    <dbReference type="NCBI Taxonomy" id="947969"/>
    <lineage>
        <taxon>Bacteria</taxon>
        <taxon>Bacillati</taxon>
        <taxon>Actinomycetota</taxon>
        <taxon>Actinomycetes</taxon>
        <taxon>Micrococcales</taxon>
        <taxon>Cellulomonadaceae</taxon>
        <taxon>Cellulomonas</taxon>
    </lineage>
</organism>
<evidence type="ECO:0000313" key="6">
    <source>
        <dbReference type="Proteomes" id="UP000029839"/>
    </source>
</evidence>
<accession>A0A0A0BVK6</accession>
<reference evidence="5 6" key="2">
    <citation type="journal article" date="2015" name="Stand. Genomic Sci.">
        <title>Draft genome sequence of Cellulomonas carbonis T26(T) and comparative analysis of six Cellulomonas genomes.</title>
        <authorList>
            <person name="Zhuang W."/>
            <person name="Zhang S."/>
            <person name="Xia X."/>
            <person name="Wang G."/>
        </authorList>
    </citation>
    <scope>NUCLEOTIDE SEQUENCE [LARGE SCALE GENOMIC DNA]</scope>
    <source>
        <strain evidence="5 6">T26</strain>
    </source>
</reference>
<dbReference type="PANTHER" id="PTHR30146:SF153">
    <property type="entry name" value="LACTOSE OPERON REPRESSOR"/>
    <property type="match status" value="1"/>
</dbReference>
<dbReference type="InterPro" id="IPR010982">
    <property type="entry name" value="Lambda_DNA-bd_dom_sf"/>
</dbReference>
<dbReference type="SUPFAM" id="SSF53822">
    <property type="entry name" value="Periplasmic binding protein-like I"/>
    <property type="match status" value="1"/>
</dbReference>
<evidence type="ECO:0000256" key="2">
    <source>
        <dbReference type="ARBA" id="ARBA00023125"/>
    </source>
</evidence>
<dbReference type="InterPro" id="IPR000843">
    <property type="entry name" value="HTH_LacI"/>
</dbReference>
<dbReference type="Pfam" id="PF00356">
    <property type="entry name" value="LacI"/>
    <property type="match status" value="1"/>
</dbReference>
<reference evidence="5 6" key="1">
    <citation type="submission" date="2013-08" db="EMBL/GenBank/DDBJ databases">
        <title>Genome sequencing of Cellulomonas carbonis T26.</title>
        <authorList>
            <person name="Chen F."/>
            <person name="Li Y."/>
            <person name="Wang G."/>
        </authorList>
    </citation>
    <scope>NUCLEOTIDE SEQUENCE [LARGE SCALE GENOMIC DNA]</scope>
    <source>
        <strain evidence="5 6">T26</strain>
    </source>
</reference>
<dbReference type="Proteomes" id="UP000029839">
    <property type="component" value="Unassembled WGS sequence"/>
</dbReference>
<dbReference type="GO" id="GO:0003700">
    <property type="term" value="F:DNA-binding transcription factor activity"/>
    <property type="evidence" value="ECO:0007669"/>
    <property type="project" value="TreeGrafter"/>
</dbReference>
<keyword evidence="1" id="KW-0805">Transcription regulation</keyword>